<dbReference type="Proteomes" id="UP001433508">
    <property type="component" value="Unassembled WGS sequence"/>
</dbReference>
<name>A0ACC3SV13_LIPKO</name>
<protein>
    <submittedName>
        <fullName evidence="1">Uncharacterized protein</fullName>
    </submittedName>
</protein>
<dbReference type="EMBL" id="MU971425">
    <property type="protein sequence ID" value="KAK9235230.1"/>
    <property type="molecule type" value="Genomic_DNA"/>
</dbReference>
<sequence>MNTMELCLGTNEVVRRKVAAPVVLHPMRVLTFANGVRTLTAFLTKFYVEHYDMTIERSSMSIVVVATRASHAGQLLSLLRMQRMTSDLHRFWWKHRTAMD</sequence>
<proteinExistence type="predicted"/>
<organism evidence="1 2">
    <name type="scientific">Lipomyces kononenkoae</name>
    <name type="common">Yeast</name>
    <dbReference type="NCBI Taxonomy" id="34357"/>
    <lineage>
        <taxon>Eukaryota</taxon>
        <taxon>Fungi</taxon>
        <taxon>Dikarya</taxon>
        <taxon>Ascomycota</taxon>
        <taxon>Saccharomycotina</taxon>
        <taxon>Lipomycetes</taxon>
        <taxon>Lipomycetales</taxon>
        <taxon>Lipomycetaceae</taxon>
        <taxon>Lipomyces</taxon>
    </lineage>
</organism>
<gene>
    <name evidence="1" type="ORF">V1525DRAFT_282456</name>
</gene>
<evidence type="ECO:0000313" key="2">
    <source>
        <dbReference type="Proteomes" id="UP001433508"/>
    </source>
</evidence>
<keyword evidence="2" id="KW-1185">Reference proteome</keyword>
<comment type="caution">
    <text evidence="1">The sequence shown here is derived from an EMBL/GenBank/DDBJ whole genome shotgun (WGS) entry which is preliminary data.</text>
</comment>
<accession>A0ACC3SV13</accession>
<evidence type="ECO:0000313" key="1">
    <source>
        <dbReference type="EMBL" id="KAK9235230.1"/>
    </source>
</evidence>
<reference evidence="2" key="1">
    <citation type="journal article" date="2024" name="Front. Bioeng. Biotechnol.">
        <title>Genome-scale model development and genomic sequencing of the oleaginous clade Lipomyces.</title>
        <authorList>
            <person name="Czajka J.J."/>
            <person name="Han Y."/>
            <person name="Kim J."/>
            <person name="Mondo S.J."/>
            <person name="Hofstad B.A."/>
            <person name="Robles A."/>
            <person name="Haridas S."/>
            <person name="Riley R."/>
            <person name="LaButti K."/>
            <person name="Pangilinan J."/>
            <person name="Andreopoulos W."/>
            <person name="Lipzen A."/>
            <person name="Yan J."/>
            <person name="Wang M."/>
            <person name="Ng V."/>
            <person name="Grigoriev I.V."/>
            <person name="Spatafora J.W."/>
            <person name="Magnuson J.K."/>
            <person name="Baker S.E."/>
            <person name="Pomraning K.R."/>
        </authorList>
    </citation>
    <scope>NUCLEOTIDE SEQUENCE [LARGE SCALE GENOMIC DNA]</scope>
    <source>
        <strain evidence="2">CBS 7786</strain>
    </source>
</reference>